<dbReference type="InterPro" id="IPR045874">
    <property type="entry name" value="LRK10/LRL21-25-like"/>
</dbReference>
<dbReference type="InterPro" id="IPR017441">
    <property type="entry name" value="Protein_kinase_ATP_BS"/>
</dbReference>
<evidence type="ECO:0000313" key="16">
    <source>
        <dbReference type="EMBL" id="EEE53826.1"/>
    </source>
</evidence>
<dbReference type="SUPFAM" id="SSF56112">
    <property type="entry name" value="Protein kinase-like (PK-like)"/>
    <property type="match status" value="1"/>
</dbReference>
<evidence type="ECO:0000256" key="7">
    <source>
        <dbReference type="ARBA" id="ARBA00022777"/>
    </source>
</evidence>
<evidence type="ECO:0000259" key="15">
    <source>
        <dbReference type="PROSITE" id="PS50011"/>
    </source>
</evidence>
<dbReference type="GO" id="GO:0005524">
    <property type="term" value="F:ATP binding"/>
    <property type="evidence" value="ECO:0007669"/>
    <property type="project" value="UniProtKB-UniRule"/>
</dbReference>
<dbReference type="EMBL" id="CM000138">
    <property type="protein sequence ID" value="EEE53826.1"/>
    <property type="molecule type" value="Genomic_DNA"/>
</dbReference>
<keyword evidence="5" id="KW-0732">Signal</keyword>
<name>B9EZD9_ORYSJ</name>
<dbReference type="PANTHER" id="PTHR27009">
    <property type="entry name" value="RUST RESISTANCE KINASE LR10-RELATED"/>
    <property type="match status" value="1"/>
</dbReference>
<feature type="transmembrane region" description="Helical" evidence="14">
    <location>
        <begin position="137"/>
        <end position="157"/>
    </location>
</feature>
<sequence length="651" mass="71960">MGPFLISRANKELVFVHNCTTTKRRPPQGFRRMPCSPDESFVFLGDGRPRLLLPGCSMSVVPVLGLQDGDYVASMRRGLLLEWMLVPGDCQKCSASGGQCEYSSDGMGFSCKCPSGVHNPTSCVAGDSKSNGRKKTLIVLIPVAVSLLFPCAYVLIWHRKGQILCYLLCNKTRSRNESNIQKLIVSYGSLAPKRYKYSEVAKITSFLSNKLGEGGYGVVFKGKLQDGRLVAVKFLHDSKGNGEEFVNEVMSIGRTSHVNIVSLFGFCLEGSKRALIYDYMPNSSLDNYIYSEKPKETLGWEKLYDIAIGIARGLEYLHHGCNTRIVHFDIKPQNILLDQDFCPKIADFGLAKLCCTKESKLSMTGARGTIGFIAPEVLYRSFGVVSIKSDVYSYGMMLLEMIGGRKNVKSMVQNSSEKYFPDWIYDHFYQGDGLQACEVTSEVEEIAKKMTLIGLWCVQVLPMHRPTITQVLDMFEKALDELDMPPKQSFCESLEHPVHKLNAESTSSATDKAYASPAHRCRNSPSADLTAVITEPDRVGTILCSATPFVAKAAKSAFTPATELWPVTAMAAARRALRHLHGFRVVVLFGCGGRYAWAVKAIGPKVRRSGLGPSQKEAQYPKPKNVDGPGSSLHRPGLFNPMEHKLLLIRP</sequence>
<feature type="region of interest" description="Disordered" evidence="13">
    <location>
        <begin position="608"/>
        <end position="634"/>
    </location>
</feature>
<reference evidence="16" key="1">
    <citation type="journal article" date="2005" name="PLoS Biol.">
        <title>The genomes of Oryza sativa: a history of duplications.</title>
        <authorList>
            <person name="Yu J."/>
            <person name="Wang J."/>
            <person name="Lin W."/>
            <person name="Li S."/>
            <person name="Li H."/>
            <person name="Zhou J."/>
            <person name="Ni P."/>
            <person name="Dong W."/>
            <person name="Hu S."/>
            <person name="Zeng C."/>
            <person name="Zhang J."/>
            <person name="Zhang Y."/>
            <person name="Li R."/>
            <person name="Xu Z."/>
            <person name="Li S."/>
            <person name="Li X."/>
            <person name="Zheng H."/>
            <person name="Cong L."/>
            <person name="Lin L."/>
            <person name="Yin J."/>
            <person name="Geng J."/>
            <person name="Li G."/>
            <person name="Shi J."/>
            <person name="Liu J."/>
            <person name="Lv H."/>
            <person name="Li J."/>
            <person name="Wang J."/>
            <person name="Deng Y."/>
            <person name="Ran L."/>
            <person name="Shi X."/>
            <person name="Wang X."/>
            <person name="Wu Q."/>
            <person name="Li C."/>
            <person name="Ren X."/>
            <person name="Wang J."/>
            <person name="Wang X."/>
            <person name="Li D."/>
            <person name="Liu D."/>
            <person name="Zhang X."/>
            <person name="Ji Z."/>
            <person name="Zhao W."/>
            <person name="Sun Y."/>
            <person name="Zhang Z."/>
            <person name="Bao J."/>
            <person name="Han Y."/>
            <person name="Dong L."/>
            <person name="Ji J."/>
            <person name="Chen P."/>
            <person name="Wu S."/>
            <person name="Liu J."/>
            <person name="Xiao Y."/>
            <person name="Bu D."/>
            <person name="Tan J."/>
            <person name="Yang L."/>
            <person name="Ye C."/>
            <person name="Zhang J."/>
            <person name="Xu J."/>
            <person name="Zhou Y."/>
            <person name="Yu Y."/>
            <person name="Zhang B."/>
            <person name="Zhuang S."/>
            <person name="Wei H."/>
            <person name="Liu B."/>
            <person name="Lei M."/>
            <person name="Yu H."/>
            <person name="Li Y."/>
            <person name="Xu H."/>
            <person name="Wei S."/>
            <person name="He X."/>
            <person name="Fang L."/>
            <person name="Zhang Z."/>
            <person name="Zhang Y."/>
            <person name="Huang X."/>
            <person name="Su Z."/>
            <person name="Tong W."/>
            <person name="Li J."/>
            <person name="Tong Z."/>
            <person name="Li S."/>
            <person name="Ye J."/>
            <person name="Wang L."/>
            <person name="Fang L."/>
            <person name="Lei T."/>
            <person name="Chen C."/>
            <person name="Chen H."/>
            <person name="Xu Z."/>
            <person name="Li H."/>
            <person name="Huang H."/>
            <person name="Zhang F."/>
            <person name="Xu H."/>
            <person name="Li N."/>
            <person name="Zhao C."/>
            <person name="Li S."/>
            <person name="Dong L."/>
            <person name="Huang Y."/>
            <person name="Li L."/>
            <person name="Xi Y."/>
            <person name="Qi Q."/>
            <person name="Li W."/>
            <person name="Zhang B."/>
            <person name="Hu W."/>
            <person name="Zhang Y."/>
            <person name="Tian X."/>
            <person name="Jiao Y."/>
            <person name="Liang X."/>
            <person name="Jin J."/>
            <person name="Gao L."/>
            <person name="Zheng W."/>
            <person name="Hao B."/>
            <person name="Liu S."/>
            <person name="Wang W."/>
            <person name="Yuan L."/>
            <person name="Cao M."/>
            <person name="McDermott J."/>
            <person name="Samudrala R."/>
            <person name="Wang J."/>
            <person name="Wong G.K."/>
            <person name="Yang H."/>
        </authorList>
    </citation>
    <scope>NUCLEOTIDE SEQUENCE [LARGE SCALE GENOMIC DNA]</scope>
</reference>
<dbReference type="AlphaFoldDB" id="B9EZD9"/>
<gene>
    <name evidence="16" type="ORF">OsJ_00291</name>
</gene>
<dbReference type="InterPro" id="IPR032872">
    <property type="entry name" value="WAK_assoc_C"/>
</dbReference>
<accession>B9EZD9</accession>
<keyword evidence="2" id="KW-0723">Serine/threonine-protein kinase</keyword>
<evidence type="ECO:0000256" key="8">
    <source>
        <dbReference type="ARBA" id="ARBA00022840"/>
    </source>
</evidence>
<dbReference type="Pfam" id="PF00069">
    <property type="entry name" value="Pkinase"/>
    <property type="match status" value="1"/>
</dbReference>
<dbReference type="FunFam" id="1.10.510.10:FF:000590">
    <property type="entry name" value="PR5-like receptor kinase"/>
    <property type="match status" value="1"/>
</dbReference>
<evidence type="ECO:0000256" key="6">
    <source>
        <dbReference type="ARBA" id="ARBA00022741"/>
    </source>
</evidence>
<dbReference type="Pfam" id="PF14380">
    <property type="entry name" value="WAK_assoc"/>
    <property type="match status" value="1"/>
</dbReference>
<organism evidence="16">
    <name type="scientific">Oryza sativa subsp. japonica</name>
    <name type="common">Rice</name>
    <dbReference type="NCBI Taxonomy" id="39947"/>
    <lineage>
        <taxon>Eukaryota</taxon>
        <taxon>Viridiplantae</taxon>
        <taxon>Streptophyta</taxon>
        <taxon>Embryophyta</taxon>
        <taxon>Tracheophyta</taxon>
        <taxon>Spermatophyta</taxon>
        <taxon>Magnoliopsida</taxon>
        <taxon>Liliopsida</taxon>
        <taxon>Poales</taxon>
        <taxon>Poaceae</taxon>
        <taxon>BOP clade</taxon>
        <taxon>Oryzoideae</taxon>
        <taxon>Oryzeae</taxon>
        <taxon>Oryzinae</taxon>
        <taxon>Oryza</taxon>
        <taxon>Oryza sativa</taxon>
    </lineage>
</organism>
<feature type="domain" description="Protein kinase" evidence="15">
    <location>
        <begin position="205"/>
        <end position="479"/>
    </location>
</feature>
<protein>
    <recommendedName>
        <fullName evidence="15">Protein kinase domain-containing protein</fullName>
    </recommendedName>
</protein>
<evidence type="ECO:0000256" key="14">
    <source>
        <dbReference type="SAM" id="Phobius"/>
    </source>
</evidence>
<keyword evidence="7" id="KW-0418">Kinase</keyword>
<evidence type="ECO:0000256" key="2">
    <source>
        <dbReference type="ARBA" id="ARBA00022527"/>
    </source>
</evidence>
<keyword evidence="8 12" id="KW-0067">ATP-binding</keyword>
<evidence type="ECO:0000256" key="5">
    <source>
        <dbReference type="ARBA" id="ARBA00022729"/>
    </source>
</evidence>
<evidence type="ECO:0000256" key="11">
    <source>
        <dbReference type="ARBA" id="ARBA00023180"/>
    </source>
</evidence>
<dbReference type="GO" id="GO:0004674">
    <property type="term" value="F:protein serine/threonine kinase activity"/>
    <property type="evidence" value="ECO:0007669"/>
    <property type="project" value="UniProtKB-KW"/>
</dbReference>
<dbReference type="Proteomes" id="UP000007752">
    <property type="component" value="Chromosome 1"/>
</dbReference>
<dbReference type="PROSITE" id="PS00107">
    <property type="entry name" value="PROTEIN_KINASE_ATP"/>
    <property type="match status" value="1"/>
</dbReference>
<keyword evidence="9 14" id="KW-1133">Transmembrane helix</keyword>
<dbReference type="InterPro" id="IPR008271">
    <property type="entry name" value="Ser/Thr_kinase_AS"/>
</dbReference>
<keyword evidence="3" id="KW-0808">Transferase</keyword>
<dbReference type="FunFam" id="3.30.200.20:FF:000178">
    <property type="entry name" value="serine/threonine-protein kinase PBS1-like"/>
    <property type="match status" value="1"/>
</dbReference>
<dbReference type="InterPro" id="IPR011009">
    <property type="entry name" value="Kinase-like_dom_sf"/>
</dbReference>
<evidence type="ECO:0000256" key="12">
    <source>
        <dbReference type="PROSITE-ProRule" id="PRU10141"/>
    </source>
</evidence>
<evidence type="ECO:0000256" key="13">
    <source>
        <dbReference type="SAM" id="MobiDB-lite"/>
    </source>
</evidence>
<keyword evidence="4 14" id="KW-0812">Transmembrane</keyword>
<comment type="subcellular location">
    <subcellularLocation>
        <location evidence="1">Membrane</location>
        <topology evidence="1">Single-pass type I membrane protein</topology>
    </subcellularLocation>
</comment>
<evidence type="ECO:0000256" key="9">
    <source>
        <dbReference type="ARBA" id="ARBA00022989"/>
    </source>
</evidence>
<reference evidence="16" key="2">
    <citation type="submission" date="2008-12" db="EMBL/GenBank/DDBJ databases">
        <title>Improved gene annotation of the rice (Oryza sativa) genomes.</title>
        <authorList>
            <person name="Wang J."/>
            <person name="Li R."/>
            <person name="Fan W."/>
            <person name="Huang Q."/>
            <person name="Zhang J."/>
            <person name="Zhou Y."/>
            <person name="Hu Y."/>
            <person name="Zi S."/>
            <person name="Li J."/>
            <person name="Ni P."/>
            <person name="Zheng H."/>
            <person name="Zhang Y."/>
            <person name="Zhao M."/>
            <person name="Hao Q."/>
            <person name="McDermott J."/>
            <person name="Samudrala R."/>
            <person name="Kristiansen K."/>
            <person name="Wong G.K.-S."/>
        </authorList>
    </citation>
    <scope>NUCLEOTIDE SEQUENCE</scope>
</reference>
<evidence type="ECO:0000256" key="1">
    <source>
        <dbReference type="ARBA" id="ARBA00004479"/>
    </source>
</evidence>
<proteinExistence type="predicted"/>
<evidence type="ECO:0000256" key="3">
    <source>
        <dbReference type="ARBA" id="ARBA00022679"/>
    </source>
</evidence>
<dbReference type="GO" id="GO:0016020">
    <property type="term" value="C:membrane"/>
    <property type="evidence" value="ECO:0007669"/>
    <property type="project" value="UniProtKB-SubCell"/>
</dbReference>
<evidence type="ECO:0000256" key="10">
    <source>
        <dbReference type="ARBA" id="ARBA00023136"/>
    </source>
</evidence>
<dbReference type="Gene3D" id="3.30.200.20">
    <property type="entry name" value="Phosphorylase Kinase, domain 1"/>
    <property type="match status" value="1"/>
</dbReference>
<keyword evidence="6 12" id="KW-0547">Nucleotide-binding</keyword>
<feature type="binding site" evidence="12">
    <location>
        <position position="233"/>
    </location>
    <ligand>
        <name>ATP</name>
        <dbReference type="ChEBI" id="CHEBI:30616"/>
    </ligand>
</feature>
<dbReference type="SMART" id="SM00220">
    <property type="entry name" value="S_TKc"/>
    <property type="match status" value="1"/>
</dbReference>
<dbReference type="Gene3D" id="1.10.510.10">
    <property type="entry name" value="Transferase(Phosphotransferase) domain 1"/>
    <property type="match status" value="1"/>
</dbReference>
<dbReference type="PROSITE" id="PS00108">
    <property type="entry name" value="PROTEIN_KINASE_ST"/>
    <property type="match status" value="1"/>
</dbReference>
<keyword evidence="11" id="KW-0325">Glycoprotein</keyword>
<dbReference type="PROSITE" id="PS50011">
    <property type="entry name" value="PROTEIN_KINASE_DOM"/>
    <property type="match status" value="1"/>
</dbReference>
<keyword evidence="10 14" id="KW-0472">Membrane</keyword>
<evidence type="ECO:0000256" key="4">
    <source>
        <dbReference type="ARBA" id="ARBA00022692"/>
    </source>
</evidence>
<dbReference type="InterPro" id="IPR000719">
    <property type="entry name" value="Prot_kinase_dom"/>
</dbReference>